<sequence>MPPPDRALRVDAARNRELVLAAAQEEFAERGLDASIADIARRAGVAKGTVFRHFATKEELIVAVVGNRFVALTDAARRLSGSDDPGGALLEFLTLAAEALHEHDLSVVQTLADGDSTVLELRDQLHECIEALVDRARTAGAVRPELTGTDVFVLLCAPVHAVGSLPTPAPDAWRRYLALIFDGFRPGSPSPLPDLAPGWPVVTR</sequence>
<dbReference type="InterPro" id="IPR050109">
    <property type="entry name" value="HTH-type_TetR-like_transc_reg"/>
</dbReference>
<dbReference type="OrthoDB" id="3192968at2"/>
<keyword evidence="1" id="KW-0805">Transcription regulation</keyword>
<reference evidence="6 7" key="1">
    <citation type="submission" date="2018-10" db="EMBL/GenBank/DDBJ databases">
        <title>Genomic Encyclopedia of Archaeal and Bacterial Type Strains, Phase II (KMG-II): from individual species to whole genera.</title>
        <authorList>
            <person name="Goeker M."/>
        </authorList>
    </citation>
    <scope>NUCLEOTIDE SEQUENCE [LARGE SCALE GENOMIC DNA]</scope>
    <source>
        <strain evidence="6 7">DSM 14954</strain>
    </source>
</reference>
<feature type="DNA-binding region" description="H-T-H motif" evidence="4">
    <location>
        <begin position="35"/>
        <end position="54"/>
    </location>
</feature>
<protein>
    <submittedName>
        <fullName evidence="6">TetR family transcriptional regulator</fullName>
    </submittedName>
</protein>
<evidence type="ECO:0000313" key="7">
    <source>
        <dbReference type="Proteomes" id="UP000278962"/>
    </source>
</evidence>
<dbReference type="GO" id="GO:0000976">
    <property type="term" value="F:transcription cis-regulatory region binding"/>
    <property type="evidence" value="ECO:0007669"/>
    <property type="project" value="TreeGrafter"/>
</dbReference>
<accession>A0A660KWI8</accession>
<keyword evidence="7" id="KW-1185">Reference proteome</keyword>
<dbReference type="Pfam" id="PF00440">
    <property type="entry name" value="TetR_N"/>
    <property type="match status" value="1"/>
</dbReference>
<gene>
    <name evidence="6" type="ORF">C8N24_4086</name>
</gene>
<dbReference type="InterPro" id="IPR036271">
    <property type="entry name" value="Tet_transcr_reg_TetR-rel_C_sf"/>
</dbReference>
<evidence type="ECO:0000256" key="1">
    <source>
        <dbReference type="ARBA" id="ARBA00023015"/>
    </source>
</evidence>
<feature type="domain" description="HTH tetR-type" evidence="5">
    <location>
        <begin position="13"/>
        <end position="72"/>
    </location>
</feature>
<dbReference type="PROSITE" id="PS50977">
    <property type="entry name" value="HTH_TETR_2"/>
    <property type="match status" value="1"/>
</dbReference>
<dbReference type="InterPro" id="IPR049445">
    <property type="entry name" value="TetR_SbtR-like_C"/>
</dbReference>
<dbReference type="PANTHER" id="PTHR30055:SF234">
    <property type="entry name" value="HTH-TYPE TRANSCRIPTIONAL REGULATOR BETI"/>
    <property type="match status" value="1"/>
</dbReference>
<dbReference type="GO" id="GO:0003700">
    <property type="term" value="F:DNA-binding transcription factor activity"/>
    <property type="evidence" value="ECO:0007669"/>
    <property type="project" value="TreeGrafter"/>
</dbReference>
<dbReference type="InterPro" id="IPR009057">
    <property type="entry name" value="Homeodomain-like_sf"/>
</dbReference>
<dbReference type="PANTHER" id="PTHR30055">
    <property type="entry name" value="HTH-TYPE TRANSCRIPTIONAL REGULATOR RUTR"/>
    <property type="match status" value="1"/>
</dbReference>
<proteinExistence type="predicted"/>
<dbReference type="InterPro" id="IPR001647">
    <property type="entry name" value="HTH_TetR"/>
</dbReference>
<dbReference type="Gene3D" id="1.10.357.10">
    <property type="entry name" value="Tetracycline Repressor, domain 2"/>
    <property type="match status" value="1"/>
</dbReference>
<evidence type="ECO:0000256" key="4">
    <source>
        <dbReference type="PROSITE-ProRule" id="PRU00335"/>
    </source>
</evidence>
<dbReference type="SUPFAM" id="SSF48498">
    <property type="entry name" value="Tetracyclin repressor-like, C-terminal domain"/>
    <property type="match status" value="1"/>
</dbReference>
<keyword evidence="2 4" id="KW-0238">DNA-binding</keyword>
<dbReference type="Pfam" id="PF21597">
    <property type="entry name" value="TetR_C_43"/>
    <property type="match status" value="1"/>
</dbReference>
<evidence type="ECO:0000256" key="2">
    <source>
        <dbReference type="ARBA" id="ARBA00023125"/>
    </source>
</evidence>
<keyword evidence="3" id="KW-0804">Transcription</keyword>
<dbReference type="EMBL" id="RBIL01000002">
    <property type="protein sequence ID" value="RKQ86077.1"/>
    <property type="molecule type" value="Genomic_DNA"/>
</dbReference>
<evidence type="ECO:0000256" key="3">
    <source>
        <dbReference type="ARBA" id="ARBA00023163"/>
    </source>
</evidence>
<dbReference type="SUPFAM" id="SSF46689">
    <property type="entry name" value="Homeodomain-like"/>
    <property type="match status" value="1"/>
</dbReference>
<evidence type="ECO:0000259" key="5">
    <source>
        <dbReference type="PROSITE" id="PS50977"/>
    </source>
</evidence>
<dbReference type="AlphaFoldDB" id="A0A660KWI8"/>
<evidence type="ECO:0000313" key="6">
    <source>
        <dbReference type="EMBL" id="RKQ86077.1"/>
    </source>
</evidence>
<dbReference type="PRINTS" id="PR00455">
    <property type="entry name" value="HTHTETR"/>
</dbReference>
<dbReference type="PROSITE" id="PS01081">
    <property type="entry name" value="HTH_TETR_1"/>
    <property type="match status" value="1"/>
</dbReference>
<dbReference type="InterPro" id="IPR023772">
    <property type="entry name" value="DNA-bd_HTH_TetR-type_CS"/>
</dbReference>
<dbReference type="RefSeq" id="WP_121253511.1">
    <property type="nucleotide sequence ID" value="NZ_RBIL01000002.1"/>
</dbReference>
<dbReference type="Proteomes" id="UP000278962">
    <property type="component" value="Unassembled WGS sequence"/>
</dbReference>
<name>A0A660KWI8_9ACTN</name>
<comment type="caution">
    <text evidence="6">The sequence shown here is derived from an EMBL/GenBank/DDBJ whole genome shotgun (WGS) entry which is preliminary data.</text>
</comment>
<organism evidence="6 7">
    <name type="scientific">Solirubrobacter pauli</name>
    <dbReference type="NCBI Taxonomy" id="166793"/>
    <lineage>
        <taxon>Bacteria</taxon>
        <taxon>Bacillati</taxon>
        <taxon>Actinomycetota</taxon>
        <taxon>Thermoleophilia</taxon>
        <taxon>Solirubrobacterales</taxon>
        <taxon>Solirubrobacteraceae</taxon>
        <taxon>Solirubrobacter</taxon>
    </lineage>
</organism>